<keyword evidence="2" id="KW-1185">Reference proteome</keyword>
<evidence type="ECO:0000313" key="2">
    <source>
        <dbReference type="Proteomes" id="UP000215506"/>
    </source>
</evidence>
<proteinExistence type="predicted"/>
<evidence type="ECO:0000313" key="1">
    <source>
        <dbReference type="EMBL" id="OXR42258.1"/>
    </source>
</evidence>
<dbReference type="InterPro" id="IPR035900">
    <property type="entry name" value="Colicin_E_sf"/>
</dbReference>
<dbReference type="RefSeq" id="WP_039780545.1">
    <property type="nucleotide sequence ID" value="NZ_JAAXOR010000004.1"/>
</dbReference>
<dbReference type="EMBL" id="NGAF01000014">
    <property type="protein sequence ID" value="OXR42258.1"/>
    <property type="molecule type" value="Genomic_DNA"/>
</dbReference>
<organism evidence="1 2">
    <name type="scientific">Nocardia cerradoensis</name>
    <dbReference type="NCBI Taxonomy" id="85688"/>
    <lineage>
        <taxon>Bacteria</taxon>
        <taxon>Bacillati</taxon>
        <taxon>Actinomycetota</taxon>
        <taxon>Actinomycetes</taxon>
        <taxon>Mycobacteriales</taxon>
        <taxon>Nocardiaceae</taxon>
        <taxon>Nocardia</taxon>
    </lineage>
</organism>
<comment type="caution">
    <text evidence="1">The sequence shown here is derived from an EMBL/GenBank/DDBJ whole genome shotgun (WGS) entry which is preliminary data.</text>
</comment>
<dbReference type="AlphaFoldDB" id="A0A231H077"/>
<gene>
    <name evidence="1" type="ORF">B7C42_05457</name>
</gene>
<dbReference type="Gene3D" id="1.10.1200.20">
    <property type="entry name" value="Colicin E immunity protein"/>
    <property type="match status" value="1"/>
</dbReference>
<dbReference type="Proteomes" id="UP000215506">
    <property type="component" value="Unassembled WGS sequence"/>
</dbReference>
<reference evidence="1 2" key="1">
    <citation type="submission" date="2017-07" db="EMBL/GenBank/DDBJ databases">
        <title>First draft Genome Sequence of Nocardia cerradoensis isolated from human infection.</title>
        <authorList>
            <person name="Carrasco G."/>
        </authorList>
    </citation>
    <scope>NUCLEOTIDE SEQUENCE [LARGE SCALE GENOMIC DNA]</scope>
    <source>
        <strain evidence="1 2">CNM20130759</strain>
    </source>
</reference>
<name>A0A231H077_9NOCA</name>
<sequence>MARLDRKQLIELVARIQNVEGSEEQLDEWLMQLQDSVADPHISDHLFWDFSDPPLTPEQIVDKALAYRPIVLGGPD</sequence>
<protein>
    <recommendedName>
        <fullName evidence="3">E9imm peptide</fullName>
    </recommendedName>
</protein>
<accession>A0A231H077</accession>
<evidence type="ECO:0008006" key="3">
    <source>
        <dbReference type="Google" id="ProtNLM"/>
    </source>
</evidence>